<dbReference type="Pfam" id="PF13520">
    <property type="entry name" value="AA_permease_2"/>
    <property type="match status" value="1"/>
</dbReference>
<evidence type="ECO:0000256" key="2">
    <source>
        <dbReference type="ARBA" id="ARBA00008572"/>
    </source>
</evidence>
<dbReference type="Gene3D" id="1.20.1740.10">
    <property type="entry name" value="Amino acid/polyamine transporter I"/>
    <property type="match status" value="1"/>
</dbReference>
<feature type="transmembrane region" description="Helical" evidence="6">
    <location>
        <begin position="207"/>
        <end position="229"/>
    </location>
</feature>
<feature type="transmembrane region" description="Helical" evidence="6">
    <location>
        <begin position="387"/>
        <end position="405"/>
    </location>
</feature>
<dbReference type="GO" id="GO:0005886">
    <property type="term" value="C:plasma membrane"/>
    <property type="evidence" value="ECO:0007669"/>
    <property type="project" value="TreeGrafter"/>
</dbReference>
<keyword evidence="4 6" id="KW-1133">Transmembrane helix</keyword>
<feature type="transmembrane region" description="Helical" evidence="6">
    <location>
        <begin position="503"/>
        <end position="525"/>
    </location>
</feature>
<gene>
    <name evidence="8" type="ORF">CFOL_v3_20191</name>
</gene>
<dbReference type="AlphaFoldDB" id="A0A1Q3C9G8"/>
<evidence type="ECO:0000313" key="8">
    <source>
        <dbReference type="EMBL" id="GAV76718.1"/>
    </source>
</evidence>
<feature type="transmembrane region" description="Helical" evidence="6">
    <location>
        <begin position="88"/>
        <end position="109"/>
    </location>
</feature>
<evidence type="ECO:0000256" key="1">
    <source>
        <dbReference type="ARBA" id="ARBA00004141"/>
    </source>
</evidence>
<dbReference type="EMBL" id="BDDD01001518">
    <property type="protein sequence ID" value="GAV76718.1"/>
    <property type="molecule type" value="Genomic_DNA"/>
</dbReference>
<feature type="transmembrane region" description="Helical" evidence="6">
    <location>
        <begin position="56"/>
        <end position="76"/>
    </location>
</feature>
<dbReference type="Pfam" id="PF13906">
    <property type="entry name" value="AA_permease_C"/>
    <property type="match status" value="1"/>
</dbReference>
<evidence type="ECO:0000256" key="5">
    <source>
        <dbReference type="ARBA" id="ARBA00023136"/>
    </source>
</evidence>
<dbReference type="STRING" id="3775.A0A1Q3C9G8"/>
<feature type="transmembrane region" description="Helical" evidence="6">
    <location>
        <begin position="473"/>
        <end position="491"/>
    </location>
</feature>
<feature type="transmembrane region" description="Helical" evidence="6">
    <location>
        <begin position="444"/>
        <end position="467"/>
    </location>
</feature>
<evidence type="ECO:0000256" key="3">
    <source>
        <dbReference type="ARBA" id="ARBA00022692"/>
    </source>
</evidence>
<evidence type="ECO:0000259" key="7">
    <source>
        <dbReference type="Pfam" id="PF13906"/>
    </source>
</evidence>
<feature type="domain" description="Cationic amino acid transporter C-terminal" evidence="7">
    <location>
        <begin position="504"/>
        <end position="554"/>
    </location>
</feature>
<reference evidence="9" key="1">
    <citation type="submission" date="2016-04" db="EMBL/GenBank/DDBJ databases">
        <title>Cephalotus genome sequencing.</title>
        <authorList>
            <person name="Fukushima K."/>
            <person name="Hasebe M."/>
            <person name="Fang X."/>
        </authorList>
    </citation>
    <scope>NUCLEOTIDE SEQUENCE [LARGE SCALE GENOMIC DNA]</scope>
    <source>
        <strain evidence="9">cv. St1</strain>
    </source>
</reference>
<feature type="transmembrane region" description="Helical" evidence="6">
    <location>
        <begin position="335"/>
        <end position="356"/>
    </location>
</feature>
<dbReference type="PANTHER" id="PTHR43243">
    <property type="entry name" value="INNER MEMBRANE TRANSPORTER YGJI-RELATED"/>
    <property type="match status" value="1"/>
</dbReference>
<dbReference type="Proteomes" id="UP000187406">
    <property type="component" value="Unassembled WGS sequence"/>
</dbReference>
<dbReference type="InterPro" id="IPR029485">
    <property type="entry name" value="CAT_C"/>
</dbReference>
<evidence type="ECO:0000256" key="6">
    <source>
        <dbReference type="SAM" id="Phobius"/>
    </source>
</evidence>
<proteinExistence type="inferred from homology"/>
<evidence type="ECO:0000313" key="9">
    <source>
        <dbReference type="Proteomes" id="UP000187406"/>
    </source>
</evidence>
<feature type="transmembrane region" description="Helical" evidence="6">
    <location>
        <begin position="411"/>
        <end position="432"/>
    </location>
</feature>
<comment type="caution">
    <text evidence="8">The sequence shown here is derived from an EMBL/GenBank/DDBJ whole genome shotgun (WGS) entry which is preliminary data.</text>
</comment>
<dbReference type="OrthoDB" id="3900342at2759"/>
<accession>A0A1Q3C9G8</accession>
<name>A0A1Q3C9G8_CEPFO</name>
<dbReference type="InParanoid" id="A0A1Q3C9G8"/>
<dbReference type="InterPro" id="IPR002293">
    <property type="entry name" value="AA/rel_permease1"/>
</dbReference>
<keyword evidence="5 6" id="KW-0472">Membrane</keyword>
<evidence type="ECO:0000256" key="4">
    <source>
        <dbReference type="ARBA" id="ARBA00022989"/>
    </source>
</evidence>
<keyword evidence="3 6" id="KW-0812">Transmembrane</keyword>
<comment type="subcellular location">
    <subcellularLocation>
        <location evidence="1">Membrane</location>
        <topology evidence="1">Multi-pass membrane protein</topology>
    </subcellularLocation>
</comment>
<feature type="transmembrane region" description="Helical" evidence="6">
    <location>
        <begin position="183"/>
        <end position="200"/>
    </location>
</feature>
<feature type="transmembrane region" description="Helical" evidence="6">
    <location>
        <begin position="291"/>
        <end position="315"/>
    </location>
</feature>
<dbReference type="PANTHER" id="PTHR43243:SF41">
    <property type="entry name" value="CATIONIC AMINO ACID TRANSPORTER 7, CHLOROPLASTIC"/>
    <property type="match status" value="1"/>
</dbReference>
<sequence length="584" mass="63369">MEKHGSSFSSVQAYLRALGQTPSRLARRVGSVSTSYEEMVRVRALSGSDMQRTLRWFDLVGFGIGGMVGAGVFVTTGRASRLYAGPSVVVSYAIAGLCALLSAFCYTEFAVEMPVAGGAFSYLRVTFGEFAAFLTGANLIMEYVVSNAAVARGFTAYLGTAIGMSTSKWRLVIHGLPNGFNEVDVVAVAVVLIITLITCYSTRESSVVNMILTALHIMFIAFVILMGFWKGDWKNFTQPANTKHPSGFFPYGASGVFNGAAMVYLSYIGYDAVSTLAEEVRNPVKDIPIGVSGSVIIVTVLYCLMAASMSMLLPYDMIDAEASFSSAFNGKSNGWGWVSNVIGVGASFGILTSLLVSMLGQARYMCVIGRSSVVPKWFARVHRRTSTPVNASAFLGIFTAAIALFTDLNVLLNLVSIGTLFVFYMVANAVVYRRYVAVGTTNPWPIISFLFLFSVTAIIFTLIWQFAPSGKPKGFMLGTCIVILVAVLQIFQCMVQQARKPEFWAVPLMPWIPCLSIFLNIFLLGSLDGPSYVRFGFFSALAVLVYVFYSVHASFDAEGEGSLCEKDGKVLKEYEDSEGLNLKV</sequence>
<dbReference type="FunCoup" id="A0A1Q3C9G8">
    <property type="interactions" value="59"/>
</dbReference>
<keyword evidence="9" id="KW-1185">Reference proteome</keyword>
<feature type="transmembrane region" description="Helical" evidence="6">
    <location>
        <begin position="121"/>
        <end position="141"/>
    </location>
</feature>
<protein>
    <submittedName>
        <fullName evidence="8">AA_permease_2 domain-containing protein/AA_permease_C domain-containing protein</fullName>
    </submittedName>
</protein>
<comment type="similarity">
    <text evidence="2">Belongs to the amino acid-polyamine-organocation (APC) superfamily. Cationic amino acid transporter (CAT) (TC 2.A.3.3) family.</text>
</comment>
<feature type="transmembrane region" description="Helical" evidence="6">
    <location>
        <begin position="249"/>
        <end position="270"/>
    </location>
</feature>
<organism evidence="8 9">
    <name type="scientific">Cephalotus follicularis</name>
    <name type="common">Albany pitcher plant</name>
    <dbReference type="NCBI Taxonomy" id="3775"/>
    <lineage>
        <taxon>Eukaryota</taxon>
        <taxon>Viridiplantae</taxon>
        <taxon>Streptophyta</taxon>
        <taxon>Embryophyta</taxon>
        <taxon>Tracheophyta</taxon>
        <taxon>Spermatophyta</taxon>
        <taxon>Magnoliopsida</taxon>
        <taxon>eudicotyledons</taxon>
        <taxon>Gunneridae</taxon>
        <taxon>Pentapetalae</taxon>
        <taxon>rosids</taxon>
        <taxon>fabids</taxon>
        <taxon>Oxalidales</taxon>
        <taxon>Cephalotaceae</taxon>
        <taxon>Cephalotus</taxon>
    </lineage>
</organism>
<dbReference type="GO" id="GO:0015171">
    <property type="term" value="F:amino acid transmembrane transporter activity"/>
    <property type="evidence" value="ECO:0007669"/>
    <property type="project" value="TreeGrafter"/>
</dbReference>
<feature type="transmembrane region" description="Helical" evidence="6">
    <location>
        <begin position="153"/>
        <end position="171"/>
    </location>
</feature>
<feature type="transmembrane region" description="Helical" evidence="6">
    <location>
        <begin position="531"/>
        <end position="549"/>
    </location>
</feature>